<keyword evidence="1" id="KW-0472">Membrane</keyword>
<gene>
    <name evidence="2" type="ORF">NIES267_19250</name>
</gene>
<dbReference type="Proteomes" id="UP000218418">
    <property type="component" value="Chromosome"/>
</dbReference>
<name>A0A1Z4LMI1_9CYAN</name>
<evidence type="ECO:0000313" key="3">
    <source>
        <dbReference type="Proteomes" id="UP000218418"/>
    </source>
</evidence>
<keyword evidence="3" id="KW-1185">Reference proteome</keyword>
<evidence type="ECO:0000313" key="2">
    <source>
        <dbReference type="EMBL" id="BAY82445.1"/>
    </source>
</evidence>
<dbReference type="OrthoDB" id="9853295at2"/>
<sequence>MSGSEWGIILVCLSIYSNQKGYGFMMRMTNKLILATACLAVFSTVAVKPVSAVDNDLSEQLIAQSFNDEPIIEDRAETREENAPNSGGRTNSDESWIMPILWGLGGYMIGSLVGTNKTYTKMNKGR</sequence>
<dbReference type="AlphaFoldDB" id="A0A1Z4LMI1"/>
<accession>A0A1Z4LMI1</accession>
<feature type="transmembrane region" description="Helical" evidence="1">
    <location>
        <begin position="96"/>
        <end position="116"/>
    </location>
</feature>
<reference evidence="2 3" key="1">
    <citation type="submission" date="2017-06" db="EMBL/GenBank/DDBJ databases">
        <title>Genome sequencing of cyanobaciteial culture collection at National Institute for Environmental Studies (NIES).</title>
        <authorList>
            <person name="Hirose Y."/>
            <person name="Shimura Y."/>
            <person name="Fujisawa T."/>
            <person name="Nakamura Y."/>
            <person name="Kawachi M."/>
        </authorList>
    </citation>
    <scope>NUCLEOTIDE SEQUENCE [LARGE SCALE GENOMIC DNA]</scope>
    <source>
        <strain evidence="2 3">NIES-267</strain>
    </source>
</reference>
<evidence type="ECO:0000256" key="1">
    <source>
        <dbReference type="SAM" id="Phobius"/>
    </source>
</evidence>
<proteinExistence type="predicted"/>
<dbReference type="EMBL" id="AP018227">
    <property type="protein sequence ID" value="BAY82445.1"/>
    <property type="molecule type" value="Genomic_DNA"/>
</dbReference>
<organism evidence="2 3">
    <name type="scientific">Calothrix parasitica NIES-267</name>
    <dbReference type="NCBI Taxonomy" id="1973488"/>
    <lineage>
        <taxon>Bacteria</taxon>
        <taxon>Bacillati</taxon>
        <taxon>Cyanobacteriota</taxon>
        <taxon>Cyanophyceae</taxon>
        <taxon>Nostocales</taxon>
        <taxon>Calotrichaceae</taxon>
        <taxon>Calothrix</taxon>
    </lineage>
</organism>
<keyword evidence="1" id="KW-0812">Transmembrane</keyword>
<protein>
    <submittedName>
        <fullName evidence="2">Uncharacterized protein</fullName>
    </submittedName>
</protein>
<keyword evidence="1" id="KW-1133">Transmembrane helix</keyword>